<proteinExistence type="predicted"/>
<accession>A0AAV4SH81</accession>
<comment type="caution">
    <text evidence="1">The sequence shown here is derived from an EMBL/GenBank/DDBJ whole genome shotgun (WGS) entry which is preliminary data.</text>
</comment>
<name>A0AAV4SH81_9ARAC</name>
<evidence type="ECO:0000313" key="2">
    <source>
        <dbReference type="Proteomes" id="UP001054837"/>
    </source>
</evidence>
<reference evidence="1 2" key="1">
    <citation type="submission" date="2021-06" db="EMBL/GenBank/DDBJ databases">
        <title>Caerostris darwini draft genome.</title>
        <authorList>
            <person name="Kono N."/>
            <person name="Arakawa K."/>
        </authorList>
    </citation>
    <scope>NUCLEOTIDE SEQUENCE [LARGE SCALE GENOMIC DNA]</scope>
</reference>
<sequence length="148" mass="16912">MIPETYFISGFSPGIANYTLHKTDRPNTGTHRTCGEDFSAAHTTWNNRRNSQRGIVLNNRPDIKIAAPHSPTHLSSQARYGDTIINFALLRNISYTTTTEVINELNFDYFPVIIILDIGSNLSTNTQRKSTNWTDYTYRLQQRHESCT</sequence>
<evidence type="ECO:0000313" key="1">
    <source>
        <dbReference type="EMBL" id="GIY32551.1"/>
    </source>
</evidence>
<gene>
    <name evidence="1" type="ORF">CDAR_302121</name>
</gene>
<keyword evidence="2" id="KW-1185">Reference proteome</keyword>
<organism evidence="1 2">
    <name type="scientific">Caerostris darwini</name>
    <dbReference type="NCBI Taxonomy" id="1538125"/>
    <lineage>
        <taxon>Eukaryota</taxon>
        <taxon>Metazoa</taxon>
        <taxon>Ecdysozoa</taxon>
        <taxon>Arthropoda</taxon>
        <taxon>Chelicerata</taxon>
        <taxon>Arachnida</taxon>
        <taxon>Araneae</taxon>
        <taxon>Araneomorphae</taxon>
        <taxon>Entelegynae</taxon>
        <taxon>Araneoidea</taxon>
        <taxon>Araneidae</taxon>
        <taxon>Caerostris</taxon>
    </lineage>
</organism>
<protein>
    <submittedName>
        <fullName evidence="1">Uncharacterized protein</fullName>
    </submittedName>
</protein>
<dbReference type="EMBL" id="BPLQ01007821">
    <property type="protein sequence ID" value="GIY32551.1"/>
    <property type="molecule type" value="Genomic_DNA"/>
</dbReference>
<dbReference type="Proteomes" id="UP001054837">
    <property type="component" value="Unassembled WGS sequence"/>
</dbReference>
<dbReference type="AlphaFoldDB" id="A0AAV4SH81"/>